<reference evidence="1 2" key="1">
    <citation type="journal article" date="2009" name="PLoS ONE">
        <title>The complete genome of Teredinibacter turnerae T7901: an intracellular endosymbiont of marine wood-boring bivalves (shipworms).</title>
        <authorList>
            <person name="Yang J.C."/>
            <person name="Madupu R."/>
            <person name="Durkin A.S."/>
            <person name="Ekborg N.A."/>
            <person name="Pedamallu C.S."/>
            <person name="Hostetler J.B."/>
            <person name="Radune D."/>
            <person name="Toms B.S."/>
            <person name="Henrissat B."/>
            <person name="Coutinho P.M."/>
            <person name="Schwarz S."/>
            <person name="Field L."/>
            <person name="Trindade-Silva A.E."/>
            <person name="Soares C.A.G."/>
            <person name="Elshahawi S."/>
            <person name="Hanora A."/>
            <person name="Schmidt E.W."/>
            <person name="Haygood M.G."/>
            <person name="Posfai J."/>
            <person name="Benner J."/>
            <person name="Madinger C."/>
            <person name="Nove J."/>
            <person name="Anton B."/>
            <person name="Chaudhary K."/>
            <person name="Foster J."/>
            <person name="Holman A."/>
            <person name="Kumar S."/>
            <person name="Lessard P.A."/>
            <person name="Luyten Y.A."/>
            <person name="Slatko B."/>
            <person name="Wood N."/>
            <person name="Wu B."/>
            <person name="Teplitski M."/>
            <person name="Mougous J.D."/>
            <person name="Ward N."/>
            <person name="Eisen J.A."/>
            <person name="Badger J.H."/>
            <person name="Distel D.L."/>
        </authorList>
    </citation>
    <scope>NUCLEOTIDE SEQUENCE [LARGE SCALE GENOMIC DNA]</scope>
    <source>
        <strain evidence="2">ATCC 39867 / T7901</strain>
    </source>
</reference>
<dbReference type="eggNOG" id="ENOG5033J54">
    <property type="taxonomic scope" value="Bacteria"/>
</dbReference>
<dbReference type="KEGG" id="ttu:TERTU_3649"/>
<proteinExistence type="predicted"/>
<dbReference type="EMBL" id="CP001614">
    <property type="protein sequence ID" value="ACR12740.1"/>
    <property type="molecule type" value="Genomic_DNA"/>
</dbReference>
<keyword evidence="2" id="KW-1185">Reference proteome</keyword>
<accession>C5BS38</accession>
<name>C5BS38_TERTT</name>
<evidence type="ECO:0000313" key="2">
    <source>
        <dbReference type="Proteomes" id="UP000009080"/>
    </source>
</evidence>
<dbReference type="OrthoDB" id="7083688at2"/>
<protein>
    <submittedName>
        <fullName evidence="1">Uncharacterized protein</fullName>
    </submittedName>
</protein>
<evidence type="ECO:0000313" key="1">
    <source>
        <dbReference type="EMBL" id="ACR12740.1"/>
    </source>
</evidence>
<gene>
    <name evidence="1" type="ordered locus">TERTU_3649</name>
</gene>
<organism evidence="1 2">
    <name type="scientific">Teredinibacter turnerae (strain ATCC 39867 / T7901)</name>
    <dbReference type="NCBI Taxonomy" id="377629"/>
    <lineage>
        <taxon>Bacteria</taxon>
        <taxon>Pseudomonadati</taxon>
        <taxon>Pseudomonadota</taxon>
        <taxon>Gammaproteobacteria</taxon>
        <taxon>Cellvibrionales</taxon>
        <taxon>Cellvibrionaceae</taxon>
        <taxon>Teredinibacter</taxon>
    </lineage>
</organism>
<dbReference type="AlphaFoldDB" id="C5BS38"/>
<dbReference type="HOGENOM" id="CLU_1767162_0_0_6"/>
<dbReference type="Proteomes" id="UP000009080">
    <property type="component" value="Chromosome"/>
</dbReference>
<sequence length="147" mass="15787">MHFRGKGAAAGMMMAGSMGPMGIAIGVAIDEGIAKTIGKAVLTSDVDIPRLLSNSITQVETQEPKVFVLKEYGFVTTKNGVTGLDDPVIPYWELIDKSSSKLYSSVEHCNPAAIELEIIKIDGMAIRRAYEDIAICAQTVLENIVKS</sequence>